<feature type="domain" description="MADS-box" evidence="7">
    <location>
        <begin position="1"/>
        <end position="33"/>
    </location>
</feature>
<evidence type="ECO:0000256" key="3">
    <source>
        <dbReference type="ARBA" id="ARBA00023125"/>
    </source>
</evidence>
<evidence type="ECO:0000313" key="9">
    <source>
        <dbReference type="Proteomes" id="UP000541444"/>
    </source>
</evidence>
<evidence type="ECO:0000256" key="4">
    <source>
        <dbReference type="ARBA" id="ARBA00023163"/>
    </source>
</evidence>
<keyword evidence="5" id="KW-0539">Nucleus</keyword>
<sequence length="65" mass="7716">MQRTCKLFLLCDTEIGLIVFSYRGRLEEFSTDRQQVIFLTLHLCSFIIFMQHVACMNILFNLKII</sequence>
<dbReference type="SUPFAM" id="SSF55455">
    <property type="entry name" value="SRF-like"/>
    <property type="match status" value="1"/>
</dbReference>
<dbReference type="GO" id="GO:0005634">
    <property type="term" value="C:nucleus"/>
    <property type="evidence" value="ECO:0007669"/>
    <property type="project" value="UniProtKB-SubCell"/>
</dbReference>
<protein>
    <recommendedName>
        <fullName evidence="7">MADS-box domain-containing protein</fullName>
    </recommendedName>
</protein>
<accession>A0A7J7MX47</accession>
<evidence type="ECO:0000256" key="2">
    <source>
        <dbReference type="ARBA" id="ARBA00023015"/>
    </source>
</evidence>
<dbReference type="InterPro" id="IPR002100">
    <property type="entry name" value="TF_MADSbox"/>
</dbReference>
<gene>
    <name evidence="8" type="ORF">GIB67_032135</name>
</gene>
<comment type="subcellular location">
    <subcellularLocation>
        <location evidence="1">Nucleus</location>
    </subcellularLocation>
</comment>
<keyword evidence="2" id="KW-0805">Transcription regulation</keyword>
<evidence type="ECO:0000256" key="1">
    <source>
        <dbReference type="ARBA" id="ARBA00004123"/>
    </source>
</evidence>
<feature type="transmembrane region" description="Helical" evidence="6">
    <location>
        <begin position="36"/>
        <end position="60"/>
    </location>
</feature>
<keyword evidence="4" id="KW-0804">Transcription</keyword>
<keyword evidence="3" id="KW-0238">DNA-binding</keyword>
<evidence type="ECO:0000256" key="5">
    <source>
        <dbReference type="ARBA" id="ARBA00023242"/>
    </source>
</evidence>
<dbReference type="AlphaFoldDB" id="A0A7J7MX47"/>
<dbReference type="Gene3D" id="3.40.1810.10">
    <property type="entry name" value="Transcription factor, MADS-box"/>
    <property type="match status" value="1"/>
</dbReference>
<keyword evidence="6" id="KW-0472">Membrane</keyword>
<evidence type="ECO:0000256" key="6">
    <source>
        <dbReference type="SAM" id="Phobius"/>
    </source>
</evidence>
<evidence type="ECO:0000313" key="8">
    <source>
        <dbReference type="EMBL" id="KAF6159364.1"/>
    </source>
</evidence>
<proteinExistence type="predicted"/>
<evidence type="ECO:0000259" key="7">
    <source>
        <dbReference type="PROSITE" id="PS50066"/>
    </source>
</evidence>
<dbReference type="GO" id="GO:0003677">
    <property type="term" value="F:DNA binding"/>
    <property type="evidence" value="ECO:0007669"/>
    <property type="project" value="UniProtKB-KW"/>
</dbReference>
<reference evidence="8 9" key="1">
    <citation type="journal article" date="2020" name="IScience">
        <title>Genome Sequencing of the Endangered Kingdonia uniflora (Circaeasteraceae, Ranunculales) Reveals Potential Mechanisms of Evolutionary Specialization.</title>
        <authorList>
            <person name="Sun Y."/>
            <person name="Deng T."/>
            <person name="Zhang A."/>
            <person name="Moore M.J."/>
            <person name="Landis J.B."/>
            <person name="Lin N."/>
            <person name="Zhang H."/>
            <person name="Zhang X."/>
            <person name="Huang J."/>
            <person name="Zhang X."/>
            <person name="Sun H."/>
            <person name="Wang H."/>
        </authorList>
    </citation>
    <scope>NUCLEOTIDE SEQUENCE [LARGE SCALE GENOMIC DNA]</scope>
    <source>
        <strain evidence="8">TB1705</strain>
        <tissue evidence="8">Leaf</tissue>
    </source>
</reference>
<comment type="caution">
    <text evidence="8">The sequence shown here is derived from an EMBL/GenBank/DDBJ whole genome shotgun (WGS) entry which is preliminary data.</text>
</comment>
<keyword evidence="6" id="KW-1133">Transmembrane helix</keyword>
<keyword evidence="9" id="KW-1185">Reference proteome</keyword>
<keyword evidence="6" id="KW-0812">Transmembrane</keyword>
<dbReference type="OrthoDB" id="1898716at2759"/>
<dbReference type="GO" id="GO:0046983">
    <property type="term" value="F:protein dimerization activity"/>
    <property type="evidence" value="ECO:0007669"/>
    <property type="project" value="InterPro"/>
</dbReference>
<dbReference type="EMBL" id="JACGCM010001193">
    <property type="protein sequence ID" value="KAF6159364.1"/>
    <property type="molecule type" value="Genomic_DNA"/>
</dbReference>
<dbReference type="PROSITE" id="PS50066">
    <property type="entry name" value="MADS_BOX_2"/>
    <property type="match status" value="1"/>
</dbReference>
<name>A0A7J7MX47_9MAGN</name>
<dbReference type="InterPro" id="IPR036879">
    <property type="entry name" value="TF_MADSbox_sf"/>
</dbReference>
<organism evidence="8 9">
    <name type="scientific">Kingdonia uniflora</name>
    <dbReference type="NCBI Taxonomy" id="39325"/>
    <lineage>
        <taxon>Eukaryota</taxon>
        <taxon>Viridiplantae</taxon>
        <taxon>Streptophyta</taxon>
        <taxon>Embryophyta</taxon>
        <taxon>Tracheophyta</taxon>
        <taxon>Spermatophyta</taxon>
        <taxon>Magnoliopsida</taxon>
        <taxon>Ranunculales</taxon>
        <taxon>Circaeasteraceae</taxon>
        <taxon>Kingdonia</taxon>
    </lineage>
</organism>
<dbReference type="Proteomes" id="UP000541444">
    <property type="component" value="Unassembled WGS sequence"/>
</dbReference>